<evidence type="ECO:0000256" key="1">
    <source>
        <dbReference type="SAM" id="MobiDB-lite"/>
    </source>
</evidence>
<dbReference type="AlphaFoldDB" id="A0A612H8A3"/>
<accession>A0A612H8A3</accession>
<feature type="compositionally biased region" description="Basic residues" evidence="1">
    <location>
        <begin position="11"/>
        <end position="24"/>
    </location>
</feature>
<protein>
    <recommendedName>
        <fullName evidence="3">Methyl-accepting chemotaxis protein</fullName>
    </recommendedName>
</protein>
<evidence type="ECO:0008006" key="3">
    <source>
        <dbReference type="Google" id="ProtNLM"/>
    </source>
</evidence>
<evidence type="ECO:0000313" key="2">
    <source>
        <dbReference type="EMBL" id="ECW0107948.1"/>
    </source>
</evidence>
<comment type="caution">
    <text evidence="2">The sequence shown here is derived from an EMBL/GenBank/DDBJ whole genome shotgun (WGS) entry which is preliminary data.</text>
</comment>
<gene>
    <name evidence="2" type="ORF">F3Q63_12170</name>
</gene>
<name>A0A612H8A3_SALET</name>
<organism evidence="2">
    <name type="scientific">Salmonella enterica I</name>
    <dbReference type="NCBI Taxonomy" id="59201"/>
    <lineage>
        <taxon>Bacteria</taxon>
        <taxon>Pseudomonadati</taxon>
        <taxon>Pseudomonadota</taxon>
        <taxon>Gammaproteobacteria</taxon>
        <taxon>Enterobacterales</taxon>
        <taxon>Enterobacteriaceae</taxon>
        <taxon>Salmonella</taxon>
    </lineage>
</organism>
<reference evidence="2" key="1">
    <citation type="submission" date="2019-09" db="EMBL/GenBank/DDBJ databases">
        <authorList>
            <consortium name="GenomeTrakr network: Whole genome sequencing for foodborne pathogen traceback"/>
        </authorList>
    </citation>
    <scope>NUCLEOTIDE SEQUENCE</scope>
    <source>
        <strain evidence="2">AUSMDU00020873</strain>
    </source>
</reference>
<dbReference type="EMBL" id="AAKVAS010000012">
    <property type="protein sequence ID" value="ECW0107948.1"/>
    <property type="molecule type" value="Genomic_DNA"/>
</dbReference>
<proteinExistence type="predicted"/>
<sequence length="211" mass="23522">MASCHNDHHHGLGKAHIRHGKHLSGPRPVETTGRTEKSLLSIAYDSLNNRITLFGDNCVGQPYPLISPQQKNHAEIVSFICICSSDLHKQMRTLSDENSALAAHTEQGAAAVVANRGHRLGTELCRFSERYCRTHRLRHNLDTGRRTLTENAESSINAIADSVNNVAHIIDKIVVSSEELNRDIQQAQPAVYEVDRIPQQNNKMAKQSPPW</sequence>
<feature type="compositionally biased region" description="Basic and acidic residues" evidence="1">
    <location>
        <begin position="1"/>
        <end position="10"/>
    </location>
</feature>
<feature type="region of interest" description="Disordered" evidence="1">
    <location>
        <begin position="1"/>
        <end position="34"/>
    </location>
</feature>